<feature type="domain" description="ABC transmembrane type-1" evidence="10">
    <location>
        <begin position="17"/>
        <end position="213"/>
    </location>
</feature>
<keyword evidence="3 9" id="KW-0813">Transport</keyword>
<keyword evidence="12" id="KW-1185">Reference proteome</keyword>
<evidence type="ECO:0000256" key="1">
    <source>
        <dbReference type="ARBA" id="ARBA00004651"/>
    </source>
</evidence>
<dbReference type="Gene3D" id="1.10.3720.10">
    <property type="entry name" value="MetI-like"/>
    <property type="match status" value="1"/>
</dbReference>
<feature type="transmembrane region" description="Helical" evidence="9">
    <location>
        <begin position="190"/>
        <end position="216"/>
    </location>
</feature>
<accession>A0ABS7SGM5</accession>
<sequence>MSEFLAVLSNYDLVGAYWLNIQLTFFAGLASLVIGTILALMRISPIPSLQFAGTTYVNLIRNTPLTIIVVFAALVLWPVLGVEFSTDFATNFFWLAVAALSVYHASFMCEALRSGVNTVPAGQAEAARAIGLPFLPAARLVILPQAFRGAIAPMGNTLIALIKNSTVAAAISVPEISILMKEMMENEGNYVIPIFLTVAVGFVIIVVPIGLAVTYLSQRLAVSR</sequence>
<keyword evidence="4" id="KW-1003">Cell membrane</keyword>
<evidence type="ECO:0000313" key="11">
    <source>
        <dbReference type="EMBL" id="MBZ2199212.1"/>
    </source>
</evidence>
<dbReference type="EMBL" id="JAGSHT010000024">
    <property type="protein sequence ID" value="MBZ2199212.1"/>
    <property type="molecule type" value="Genomic_DNA"/>
</dbReference>
<dbReference type="PROSITE" id="PS50928">
    <property type="entry name" value="ABC_TM1"/>
    <property type="match status" value="1"/>
</dbReference>
<name>A0ABS7SGM5_9MICO</name>
<dbReference type="NCBIfam" id="TIGR01726">
    <property type="entry name" value="HEQRo_perm_3TM"/>
    <property type="match status" value="1"/>
</dbReference>
<keyword evidence="7 9" id="KW-1133">Transmembrane helix</keyword>
<dbReference type="InterPro" id="IPR000515">
    <property type="entry name" value="MetI-like"/>
</dbReference>
<dbReference type="Proteomes" id="UP000826651">
    <property type="component" value="Unassembled WGS sequence"/>
</dbReference>
<proteinExistence type="inferred from homology"/>
<feature type="transmembrane region" description="Helical" evidence="9">
    <location>
        <begin position="62"/>
        <end position="80"/>
    </location>
</feature>
<dbReference type="InterPro" id="IPR043429">
    <property type="entry name" value="ArtM/GltK/GlnP/TcyL/YhdX-like"/>
</dbReference>
<keyword evidence="6" id="KW-0029">Amino-acid transport</keyword>
<evidence type="ECO:0000256" key="9">
    <source>
        <dbReference type="RuleBase" id="RU363032"/>
    </source>
</evidence>
<protein>
    <submittedName>
        <fullName evidence="11">Amino acid ABC transporter permease</fullName>
    </submittedName>
</protein>
<dbReference type="CDD" id="cd06261">
    <property type="entry name" value="TM_PBP2"/>
    <property type="match status" value="1"/>
</dbReference>
<gene>
    <name evidence="11" type="ORF">KCQ71_23910</name>
</gene>
<evidence type="ECO:0000256" key="6">
    <source>
        <dbReference type="ARBA" id="ARBA00022970"/>
    </source>
</evidence>
<evidence type="ECO:0000313" key="12">
    <source>
        <dbReference type="Proteomes" id="UP000826651"/>
    </source>
</evidence>
<evidence type="ECO:0000256" key="4">
    <source>
        <dbReference type="ARBA" id="ARBA00022475"/>
    </source>
</evidence>
<evidence type="ECO:0000256" key="3">
    <source>
        <dbReference type="ARBA" id="ARBA00022448"/>
    </source>
</evidence>
<evidence type="ECO:0000256" key="2">
    <source>
        <dbReference type="ARBA" id="ARBA00010072"/>
    </source>
</evidence>
<feature type="transmembrane region" description="Helical" evidence="9">
    <location>
        <begin position="92"/>
        <end position="112"/>
    </location>
</feature>
<reference evidence="11 12" key="1">
    <citation type="submission" date="2021-04" db="EMBL/GenBank/DDBJ databases">
        <title>Ruania sp. nov., isolated from sandy soil of mangrove forest.</title>
        <authorList>
            <person name="Ge X."/>
            <person name="Huang R."/>
            <person name="Liu W."/>
        </authorList>
    </citation>
    <scope>NUCLEOTIDE SEQUENCE [LARGE SCALE GENOMIC DNA]</scope>
    <source>
        <strain evidence="11 12">N2-46</strain>
    </source>
</reference>
<keyword evidence="8 9" id="KW-0472">Membrane</keyword>
<evidence type="ECO:0000256" key="7">
    <source>
        <dbReference type="ARBA" id="ARBA00022989"/>
    </source>
</evidence>
<comment type="similarity">
    <text evidence="2">Belongs to the binding-protein-dependent transport system permease family. HisMQ subfamily.</text>
</comment>
<comment type="caution">
    <text evidence="11">The sequence shown here is derived from an EMBL/GenBank/DDBJ whole genome shotgun (WGS) entry which is preliminary data.</text>
</comment>
<dbReference type="Pfam" id="PF00528">
    <property type="entry name" value="BPD_transp_1"/>
    <property type="match status" value="1"/>
</dbReference>
<evidence type="ECO:0000259" key="10">
    <source>
        <dbReference type="PROSITE" id="PS50928"/>
    </source>
</evidence>
<dbReference type="PANTHER" id="PTHR30614">
    <property type="entry name" value="MEMBRANE COMPONENT OF AMINO ACID ABC TRANSPORTER"/>
    <property type="match status" value="1"/>
</dbReference>
<evidence type="ECO:0000256" key="5">
    <source>
        <dbReference type="ARBA" id="ARBA00022692"/>
    </source>
</evidence>
<dbReference type="PANTHER" id="PTHR30614:SF37">
    <property type="entry name" value="AMINO-ACID ABC TRANSPORTER PERMEASE PROTEIN YHDX-RELATED"/>
    <property type="match status" value="1"/>
</dbReference>
<dbReference type="SUPFAM" id="SSF161098">
    <property type="entry name" value="MetI-like"/>
    <property type="match status" value="1"/>
</dbReference>
<feature type="transmembrane region" description="Helical" evidence="9">
    <location>
        <begin position="20"/>
        <end position="41"/>
    </location>
</feature>
<dbReference type="RefSeq" id="WP_223411224.1">
    <property type="nucleotide sequence ID" value="NZ_JAGSHT010000024.1"/>
</dbReference>
<keyword evidence="5 9" id="KW-0812">Transmembrane</keyword>
<dbReference type="InterPro" id="IPR010065">
    <property type="entry name" value="AA_ABC_transptr_permease_3TM"/>
</dbReference>
<dbReference type="InterPro" id="IPR035906">
    <property type="entry name" value="MetI-like_sf"/>
</dbReference>
<organism evidence="11 12">
    <name type="scientific">Occultella gossypii</name>
    <dbReference type="NCBI Taxonomy" id="2800820"/>
    <lineage>
        <taxon>Bacteria</taxon>
        <taxon>Bacillati</taxon>
        <taxon>Actinomycetota</taxon>
        <taxon>Actinomycetes</taxon>
        <taxon>Micrococcales</taxon>
        <taxon>Ruaniaceae</taxon>
        <taxon>Occultella</taxon>
    </lineage>
</organism>
<evidence type="ECO:0000256" key="8">
    <source>
        <dbReference type="ARBA" id="ARBA00023136"/>
    </source>
</evidence>
<comment type="subcellular location">
    <subcellularLocation>
        <location evidence="1 9">Cell membrane</location>
        <topology evidence="1 9">Multi-pass membrane protein</topology>
    </subcellularLocation>
</comment>